<dbReference type="InterPro" id="IPR051380">
    <property type="entry name" value="pH-response_reg_palI/RIM9"/>
</dbReference>
<keyword evidence="7" id="KW-1185">Reference proteome</keyword>
<evidence type="ECO:0000313" key="7">
    <source>
        <dbReference type="Proteomes" id="UP000054166"/>
    </source>
</evidence>
<dbReference type="STRING" id="765440.A0A0C3FS16"/>
<dbReference type="GO" id="GO:0035838">
    <property type="term" value="C:growing cell tip"/>
    <property type="evidence" value="ECO:0007669"/>
    <property type="project" value="TreeGrafter"/>
</dbReference>
<reference evidence="7" key="2">
    <citation type="submission" date="2015-01" db="EMBL/GenBank/DDBJ databases">
        <title>Evolutionary Origins and Diversification of the Mycorrhizal Mutualists.</title>
        <authorList>
            <consortium name="DOE Joint Genome Institute"/>
            <consortium name="Mycorrhizal Genomics Consortium"/>
            <person name="Kohler A."/>
            <person name="Kuo A."/>
            <person name="Nagy L.G."/>
            <person name="Floudas D."/>
            <person name="Copeland A."/>
            <person name="Barry K.W."/>
            <person name="Cichocki N."/>
            <person name="Veneault-Fourrey C."/>
            <person name="LaButti K."/>
            <person name="Lindquist E.A."/>
            <person name="Lipzen A."/>
            <person name="Lundell T."/>
            <person name="Morin E."/>
            <person name="Murat C."/>
            <person name="Riley R."/>
            <person name="Ohm R."/>
            <person name="Sun H."/>
            <person name="Tunlid A."/>
            <person name="Henrissat B."/>
            <person name="Grigoriev I.V."/>
            <person name="Hibbett D.S."/>
            <person name="Martin F."/>
        </authorList>
    </citation>
    <scope>NUCLEOTIDE SEQUENCE [LARGE SCALE GENOMIC DNA]</scope>
    <source>
        <strain evidence="7">F 1598</strain>
    </source>
</reference>
<dbReference type="GO" id="GO:0032153">
    <property type="term" value="C:cell division site"/>
    <property type="evidence" value="ECO:0007669"/>
    <property type="project" value="TreeGrafter"/>
</dbReference>
<dbReference type="EMBL" id="KN832994">
    <property type="protein sequence ID" value="KIM82564.1"/>
    <property type="molecule type" value="Genomic_DNA"/>
</dbReference>
<dbReference type="AlphaFoldDB" id="A0A0C3FS16"/>
<evidence type="ECO:0000256" key="2">
    <source>
        <dbReference type="ARBA" id="ARBA00022692"/>
    </source>
</evidence>
<dbReference type="PANTHER" id="PTHR28013">
    <property type="entry name" value="PROTEIN DCV1-RELATED"/>
    <property type="match status" value="1"/>
</dbReference>
<feature type="transmembrane region" description="Helical" evidence="5">
    <location>
        <begin position="39"/>
        <end position="59"/>
    </location>
</feature>
<dbReference type="InterPro" id="IPR009571">
    <property type="entry name" value="SUR7/Rim9-like_fungi"/>
</dbReference>
<gene>
    <name evidence="6" type="ORF">PILCRDRAFT_7929</name>
</gene>
<reference evidence="6 7" key="1">
    <citation type="submission" date="2014-04" db="EMBL/GenBank/DDBJ databases">
        <authorList>
            <consortium name="DOE Joint Genome Institute"/>
            <person name="Kuo A."/>
            <person name="Tarkka M."/>
            <person name="Buscot F."/>
            <person name="Kohler A."/>
            <person name="Nagy L.G."/>
            <person name="Floudas D."/>
            <person name="Copeland A."/>
            <person name="Barry K.W."/>
            <person name="Cichocki N."/>
            <person name="Veneault-Fourrey C."/>
            <person name="LaButti K."/>
            <person name="Lindquist E.A."/>
            <person name="Lipzen A."/>
            <person name="Lundell T."/>
            <person name="Morin E."/>
            <person name="Murat C."/>
            <person name="Sun H."/>
            <person name="Tunlid A."/>
            <person name="Henrissat B."/>
            <person name="Grigoriev I.V."/>
            <person name="Hibbett D.S."/>
            <person name="Martin F."/>
            <person name="Nordberg H.P."/>
            <person name="Cantor M.N."/>
            <person name="Hua S.X."/>
        </authorList>
    </citation>
    <scope>NUCLEOTIDE SEQUENCE [LARGE SCALE GENOMIC DNA]</scope>
    <source>
        <strain evidence="6 7">F 1598</strain>
    </source>
</reference>
<protein>
    <recommendedName>
        <fullName evidence="8">Pali-domain-containing protein</fullName>
    </recommendedName>
</protein>
<feature type="transmembrane region" description="Helical" evidence="5">
    <location>
        <begin position="171"/>
        <end position="197"/>
    </location>
</feature>
<dbReference type="Proteomes" id="UP000054166">
    <property type="component" value="Unassembled WGS sequence"/>
</dbReference>
<dbReference type="OrthoDB" id="3881at2759"/>
<feature type="transmembrane region" description="Helical" evidence="5">
    <location>
        <begin position="135"/>
        <end position="159"/>
    </location>
</feature>
<accession>A0A0C3FS16</accession>
<evidence type="ECO:0000313" key="6">
    <source>
        <dbReference type="EMBL" id="KIM82564.1"/>
    </source>
</evidence>
<evidence type="ECO:0000256" key="5">
    <source>
        <dbReference type="SAM" id="Phobius"/>
    </source>
</evidence>
<evidence type="ECO:0008006" key="8">
    <source>
        <dbReference type="Google" id="ProtNLM"/>
    </source>
</evidence>
<dbReference type="HOGENOM" id="CLU_076420_1_0_1"/>
<evidence type="ECO:0000256" key="1">
    <source>
        <dbReference type="ARBA" id="ARBA00004141"/>
    </source>
</evidence>
<evidence type="ECO:0000256" key="3">
    <source>
        <dbReference type="ARBA" id="ARBA00022989"/>
    </source>
</evidence>
<feature type="transmembrane region" description="Helical" evidence="5">
    <location>
        <begin position="217"/>
        <end position="237"/>
    </location>
</feature>
<dbReference type="PANTHER" id="PTHR28013:SF3">
    <property type="entry name" value="PROTEIN DCV1-RELATED"/>
    <property type="match status" value="1"/>
</dbReference>
<organism evidence="6 7">
    <name type="scientific">Piloderma croceum (strain F 1598)</name>
    <dbReference type="NCBI Taxonomy" id="765440"/>
    <lineage>
        <taxon>Eukaryota</taxon>
        <taxon>Fungi</taxon>
        <taxon>Dikarya</taxon>
        <taxon>Basidiomycota</taxon>
        <taxon>Agaricomycotina</taxon>
        <taxon>Agaricomycetes</taxon>
        <taxon>Agaricomycetidae</taxon>
        <taxon>Atheliales</taxon>
        <taxon>Atheliaceae</taxon>
        <taxon>Piloderma</taxon>
    </lineage>
</organism>
<evidence type="ECO:0000256" key="4">
    <source>
        <dbReference type="ARBA" id="ARBA00023136"/>
    </source>
</evidence>
<sequence length="255" mass="27366">MKFSIPKYTSEKTGAIPNYRLKGYYIPFKHHRGISISTFLLLFIAFLIFLLVALSTPIIKTVYLLKITASTNPNQPATSIATVLEIGVWGLCAISALDRAGASGFCIGPELGYNIPPDAIAVASKAGVSSSTVTILLHALVVLLVLHPIAAGLSFITFINSIFLGHHAVSIIALIFAVITALVSTVVFAIDLALVIVARSNVKNITVGHFEVTWGNAVWMVLAATILTWVGVILLSARACYCCYTPSEDDENQFD</sequence>
<proteinExistence type="predicted"/>
<keyword evidence="3 5" id="KW-1133">Transmembrane helix</keyword>
<dbReference type="InParanoid" id="A0A0C3FS16"/>
<name>A0A0C3FS16_PILCF</name>
<keyword evidence="4 5" id="KW-0472">Membrane</keyword>
<dbReference type="GO" id="GO:0005886">
    <property type="term" value="C:plasma membrane"/>
    <property type="evidence" value="ECO:0007669"/>
    <property type="project" value="InterPro"/>
</dbReference>
<keyword evidence="2 5" id="KW-0812">Transmembrane</keyword>
<dbReference type="Pfam" id="PF06687">
    <property type="entry name" value="SUR7"/>
    <property type="match status" value="1"/>
</dbReference>
<comment type="subcellular location">
    <subcellularLocation>
        <location evidence="1">Membrane</location>
        <topology evidence="1">Multi-pass membrane protein</topology>
    </subcellularLocation>
</comment>